<protein>
    <submittedName>
        <fullName evidence="1">Uncharacterized protein</fullName>
    </submittedName>
</protein>
<reference evidence="1 2" key="1">
    <citation type="submission" date="2014-02" db="EMBL/GenBank/DDBJ databases">
        <authorList>
            <person name="Sears C."/>
            <person name="Carroll K."/>
            <person name="Sack B.R."/>
            <person name="Qadri F."/>
            <person name="Myers L.L."/>
            <person name="Chung G.-T."/>
            <person name="Escheverria P."/>
            <person name="Fraser C.M."/>
            <person name="Sadzewicz L."/>
            <person name="Shefchek K.A."/>
            <person name="Tallon L."/>
            <person name="Das S.P."/>
            <person name="Daugherty S."/>
            <person name="Mongodin E.F."/>
        </authorList>
    </citation>
    <scope>NUCLEOTIDE SEQUENCE [LARGE SCALE GENOMIC DNA]</scope>
    <source>
        <strain evidence="2">3998T(B)3</strain>
    </source>
</reference>
<organism evidence="1 2">
    <name type="scientific">Bacteroides fragilis str. 3998T(B)3</name>
    <dbReference type="NCBI Taxonomy" id="1339316"/>
    <lineage>
        <taxon>Bacteria</taxon>
        <taxon>Pseudomonadati</taxon>
        <taxon>Bacteroidota</taxon>
        <taxon>Bacteroidia</taxon>
        <taxon>Bacteroidales</taxon>
        <taxon>Bacteroidaceae</taxon>
        <taxon>Bacteroides</taxon>
    </lineage>
</organism>
<dbReference type="Proteomes" id="UP000020773">
    <property type="component" value="Unassembled WGS sequence"/>
</dbReference>
<dbReference type="EMBL" id="JGDB01000197">
    <property type="protein sequence ID" value="EXY90127.1"/>
    <property type="molecule type" value="Genomic_DNA"/>
</dbReference>
<name>A0A015U5P5_BACFG</name>
<accession>A0A015U5P5</accession>
<proteinExistence type="predicted"/>
<gene>
    <name evidence="1" type="ORF">M125_3229</name>
</gene>
<comment type="caution">
    <text evidence="1">The sequence shown here is derived from an EMBL/GenBank/DDBJ whole genome shotgun (WGS) entry which is preliminary data.</text>
</comment>
<evidence type="ECO:0000313" key="2">
    <source>
        <dbReference type="Proteomes" id="UP000020773"/>
    </source>
</evidence>
<dbReference type="AlphaFoldDB" id="A0A015U5P5"/>
<evidence type="ECO:0000313" key="1">
    <source>
        <dbReference type="EMBL" id="EXY90127.1"/>
    </source>
</evidence>
<sequence>MIQGSLLTEEFRHTVHLNNGFAFLHIHTNLGCKGTHLSDSYIHVNLI</sequence>